<keyword evidence="2" id="KW-0238">DNA-binding</keyword>
<protein>
    <submittedName>
        <fullName evidence="2">DNA-binding protein</fullName>
    </submittedName>
</protein>
<evidence type="ECO:0000313" key="2">
    <source>
        <dbReference type="EMBL" id="HEN42238.1"/>
    </source>
</evidence>
<organism evidence="2">
    <name type="scientific">Geobacter metallireducens</name>
    <dbReference type="NCBI Taxonomy" id="28232"/>
    <lineage>
        <taxon>Bacteria</taxon>
        <taxon>Pseudomonadati</taxon>
        <taxon>Thermodesulfobacteriota</taxon>
        <taxon>Desulfuromonadia</taxon>
        <taxon>Geobacterales</taxon>
        <taxon>Geobacteraceae</taxon>
        <taxon>Geobacter</taxon>
    </lineage>
</organism>
<dbReference type="AlphaFoldDB" id="A0A831XLT5"/>
<accession>A0A831XLT5</accession>
<sequence length="242" mass="25118">MNKTLSIAALALALSLPLGVQAYGPGGPPMGGATAPAAAPLAGKVTETFAGGGYTYLLLERDGKKTWAAIPETPVEVGREISLKPGMEMRNFSSKALKRTFESIYFSEGLASAVESTKGKSSPGSKGVVTTPAEKVQVEKAAGANAYTIAEIYGKKANLDGKKVAVRGKVTRVSAGIMGKNWVHLQDGSGDAAKGTHDLTVTTQDLPAVGDVVTATGTLRKDKDFGGGYRYQVIIDEGSVKR</sequence>
<dbReference type="EMBL" id="DSOV01000036">
    <property type="protein sequence ID" value="HEN42238.1"/>
    <property type="molecule type" value="Genomic_DNA"/>
</dbReference>
<feature type="chain" id="PRO_5032356581" evidence="1">
    <location>
        <begin position="23"/>
        <end position="242"/>
    </location>
</feature>
<keyword evidence="1" id="KW-0732">Signal</keyword>
<name>A0A831XLT5_GEOME</name>
<dbReference type="GO" id="GO:0003677">
    <property type="term" value="F:DNA binding"/>
    <property type="evidence" value="ECO:0007669"/>
    <property type="project" value="UniProtKB-KW"/>
</dbReference>
<proteinExistence type="predicted"/>
<evidence type="ECO:0000256" key="1">
    <source>
        <dbReference type="SAM" id="SignalP"/>
    </source>
</evidence>
<reference evidence="2" key="1">
    <citation type="journal article" date="2020" name="mSystems">
        <title>Genome- and Community-Level Interaction Insights into Carbon Utilization and Element Cycling Functions of Hydrothermarchaeota in Hydrothermal Sediment.</title>
        <authorList>
            <person name="Zhou Z."/>
            <person name="Liu Y."/>
            <person name="Xu W."/>
            <person name="Pan J."/>
            <person name="Luo Z.H."/>
            <person name="Li M."/>
        </authorList>
    </citation>
    <scope>NUCLEOTIDE SEQUENCE [LARGE SCALE GENOMIC DNA]</scope>
    <source>
        <strain evidence="2">SpSt-349</strain>
    </source>
</reference>
<feature type="signal peptide" evidence="1">
    <location>
        <begin position="1"/>
        <end position="22"/>
    </location>
</feature>
<gene>
    <name evidence="2" type="ORF">ENQ87_07655</name>
</gene>
<comment type="caution">
    <text evidence="2">The sequence shown here is derived from an EMBL/GenBank/DDBJ whole genome shotgun (WGS) entry which is preliminary data.</text>
</comment>